<dbReference type="PROSITE" id="PS00455">
    <property type="entry name" value="AMP_BINDING"/>
    <property type="match status" value="1"/>
</dbReference>
<feature type="domain" description="AMP-dependent synthetase/ligase" evidence="1">
    <location>
        <begin position="38"/>
        <end position="392"/>
    </location>
</feature>
<dbReference type="InterPro" id="IPR050237">
    <property type="entry name" value="ATP-dep_AMP-bd_enzyme"/>
</dbReference>
<dbReference type="Gene3D" id="3.40.50.980">
    <property type="match status" value="2"/>
</dbReference>
<dbReference type="InterPro" id="IPR000873">
    <property type="entry name" value="AMP-dep_synth/lig_dom"/>
</dbReference>
<dbReference type="Gene3D" id="2.30.38.10">
    <property type="entry name" value="Luciferase, Domain 3"/>
    <property type="match status" value="1"/>
</dbReference>
<reference evidence="3 4" key="1">
    <citation type="submission" date="2023-06" db="EMBL/GenBank/DDBJ databases">
        <authorList>
            <person name="Yushchuk O."/>
            <person name="Binda E."/>
            <person name="Ruckert-Reed C."/>
            <person name="Fedorenko V."/>
            <person name="Kalinowski J."/>
            <person name="Marinelli F."/>
        </authorList>
    </citation>
    <scope>NUCLEOTIDE SEQUENCE [LARGE SCALE GENOMIC DNA]</scope>
    <source>
        <strain evidence="3 4">NRRL 3884</strain>
    </source>
</reference>
<organism evidence="3 4">
    <name type="scientific">Actinoplanes oblitus</name>
    <dbReference type="NCBI Taxonomy" id="3040509"/>
    <lineage>
        <taxon>Bacteria</taxon>
        <taxon>Bacillati</taxon>
        <taxon>Actinomycetota</taxon>
        <taxon>Actinomycetes</taxon>
        <taxon>Micromonosporales</taxon>
        <taxon>Micromonosporaceae</taxon>
        <taxon>Actinoplanes</taxon>
    </lineage>
</organism>
<feature type="domain" description="AMP-binding enzyme C-terminal" evidence="2">
    <location>
        <begin position="443"/>
        <end position="520"/>
    </location>
</feature>
<evidence type="ECO:0000259" key="2">
    <source>
        <dbReference type="Pfam" id="PF13193"/>
    </source>
</evidence>
<dbReference type="InterPro" id="IPR025110">
    <property type="entry name" value="AMP-bd_C"/>
</dbReference>
<dbReference type="RefSeq" id="WP_284922114.1">
    <property type="nucleotide sequence ID" value="NZ_CP126980.1"/>
</dbReference>
<dbReference type="Gene3D" id="3.30.300.30">
    <property type="match status" value="1"/>
</dbReference>
<accession>A0ABY8WRU7</accession>
<name>A0ABY8WRU7_9ACTN</name>
<sequence length="540" mass="56995">MLENCVPWPDETASAYRQAGYWTDEVLGRWPAGDPGRAGRPAVVTAGRTLTYAELDRAADRRAAGLLDRGIGRGDRVIVQLPNDIDLVVCLFALLRIGALPVFALPAHRTMEIGDLVEASGARAYLCADVVLGHDFRAMAAEVIKRTSTLTEIFVAGEPGDFTALADVDAEPRAITPPAPGDVAMFLLSGGTTGKPKLIPRTHADYAYQLRASAEVCGVGPDSRVLAALPVGHNFPLGCPGVLGALRAGGVAVLAPSPAPDDCFPLIASAGVTMTALVPPMVPLWLEAVEWLPDDLSSLRVLQVGGARLDPVTAARVADGLGCRLQQVFGMAEGLLNYTRLDDPPELVLTTQGRPLSPADEIRIVAPDGTEVAPGEPGELLTRGPYTLRGYYRAPDINRVRFTEDGFFRTGDVVRARPTGHLEVVGRINDVVNRGGEKVPAQELEELLTALPAVAGAAVVPVPDPDMGELTCACIVARGAQRPPELHEIRGALSERGVAGFKLPDRLVVLDRLPVTAVGKIDKKVLAARAAALTSGGEAR</sequence>
<evidence type="ECO:0000313" key="4">
    <source>
        <dbReference type="Proteomes" id="UP001240150"/>
    </source>
</evidence>
<protein>
    <submittedName>
        <fullName evidence="3">AMP-binding protein</fullName>
    </submittedName>
</protein>
<dbReference type="Pfam" id="PF13193">
    <property type="entry name" value="AMP-binding_C"/>
    <property type="match status" value="1"/>
</dbReference>
<dbReference type="InterPro" id="IPR020845">
    <property type="entry name" value="AMP-binding_CS"/>
</dbReference>
<gene>
    <name evidence="3" type="ORF">ACTOB_004300</name>
</gene>
<keyword evidence="4" id="KW-1185">Reference proteome</keyword>
<proteinExistence type="predicted"/>
<dbReference type="SUPFAM" id="SSF56801">
    <property type="entry name" value="Acetyl-CoA synthetase-like"/>
    <property type="match status" value="1"/>
</dbReference>
<dbReference type="Pfam" id="PF00501">
    <property type="entry name" value="AMP-binding"/>
    <property type="match status" value="1"/>
</dbReference>
<dbReference type="PANTHER" id="PTHR43767">
    <property type="entry name" value="LONG-CHAIN-FATTY-ACID--COA LIGASE"/>
    <property type="match status" value="1"/>
</dbReference>
<dbReference type="EMBL" id="CP126980">
    <property type="protein sequence ID" value="WIN00585.1"/>
    <property type="molecule type" value="Genomic_DNA"/>
</dbReference>
<dbReference type="InterPro" id="IPR045851">
    <property type="entry name" value="AMP-bd_C_sf"/>
</dbReference>
<dbReference type="Proteomes" id="UP001240150">
    <property type="component" value="Chromosome"/>
</dbReference>
<dbReference type="PANTHER" id="PTHR43767:SF1">
    <property type="entry name" value="NONRIBOSOMAL PEPTIDE SYNTHASE PES1 (EUROFUNG)-RELATED"/>
    <property type="match status" value="1"/>
</dbReference>
<evidence type="ECO:0000313" key="3">
    <source>
        <dbReference type="EMBL" id="WIN00585.1"/>
    </source>
</evidence>
<evidence type="ECO:0000259" key="1">
    <source>
        <dbReference type="Pfam" id="PF00501"/>
    </source>
</evidence>